<sequence length="352" mass="37764">MQASKRYSLAIDASLNEIRRVRLKSKEIAALPSANQLVSRTLGSEAISSTADKEVGEAGLSHDSASLQAEKPTIQSNDQANELAVNNSNLGPVVGLSNENIIEGNFNSMDVIHDQKMDQDTAENCSDLEHRMEGESHMPLCTTVGYQDSAIPEMETEDPDKAHHTKEQELKYASSFDKSITQNSTSLQHDEAVTQSGKEQLKETNIAASNGFNSSPSSSSAPSLSREGHDPLLVSNDGVSPLSSTAQVCQLSSETTLEVPLDDQNSSLLSKTDKASQLAVGVELPQAQLQNLTEHTGIGAGNASQLAVEAELPQAQEQNLTERTGSEAGKRVRGGKKAPSRYRRGGVKRWRG</sequence>
<proteinExistence type="predicted"/>
<dbReference type="EMBL" id="KI393807">
    <property type="protein sequence ID" value="ERN07348.1"/>
    <property type="molecule type" value="Genomic_DNA"/>
</dbReference>
<dbReference type="Gramene" id="ERN07348">
    <property type="protein sequence ID" value="ERN07348"/>
    <property type="gene ID" value="AMTR_s00019p00231400"/>
</dbReference>
<feature type="compositionally biased region" description="Basic residues" evidence="1">
    <location>
        <begin position="331"/>
        <end position="352"/>
    </location>
</feature>
<accession>W1PHA1</accession>
<dbReference type="Proteomes" id="UP000017836">
    <property type="component" value="Unassembled WGS sequence"/>
</dbReference>
<feature type="region of interest" description="Disordered" evidence="1">
    <location>
        <begin position="315"/>
        <end position="352"/>
    </location>
</feature>
<feature type="compositionally biased region" description="Low complexity" evidence="1">
    <location>
        <begin position="214"/>
        <end position="225"/>
    </location>
</feature>
<evidence type="ECO:0000313" key="2">
    <source>
        <dbReference type="EMBL" id="ERN07348.1"/>
    </source>
</evidence>
<gene>
    <name evidence="2" type="ORF">AMTR_s00019p00231400</name>
</gene>
<organism evidence="2 3">
    <name type="scientific">Amborella trichopoda</name>
    <dbReference type="NCBI Taxonomy" id="13333"/>
    <lineage>
        <taxon>Eukaryota</taxon>
        <taxon>Viridiplantae</taxon>
        <taxon>Streptophyta</taxon>
        <taxon>Embryophyta</taxon>
        <taxon>Tracheophyta</taxon>
        <taxon>Spermatophyta</taxon>
        <taxon>Magnoliopsida</taxon>
        <taxon>Amborellales</taxon>
        <taxon>Amborellaceae</taxon>
        <taxon>Amborella</taxon>
    </lineage>
</organism>
<protein>
    <submittedName>
        <fullName evidence="2">Uncharacterized protein</fullName>
    </submittedName>
</protein>
<evidence type="ECO:0000256" key="1">
    <source>
        <dbReference type="SAM" id="MobiDB-lite"/>
    </source>
</evidence>
<dbReference type="HOGENOM" id="CLU_788328_0_0_1"/>
<feature type="region of interest" description="Disordered" evidence="1">
    <location>
        <begin position="207"/>
        <end position="239"/>
    </location>
</feature>
<evidence type="ECO:0000313" key="3">
    <source>
        <dbReference type="Proteomes" id="UP000017836"/>
    </source>
</evidence>
<reference evidence="3" key="1">
    <citation type="journal article" date="2013" name="Science">
        <title>The Amborella genome and the evolution of flowering plants.</title>
        <authorList>
            <consortium name="Amborella Genome Project"/>
        </authorList>
    </citation>
    <scope>NUCLEOTIDE SEQUENCE [LARGE SCALE GENOMIC DNA]</scope>
</reference>
<keyword evidence="3" id="KW-1185">Reference proteome</keyword>
<name>W1PHA1_AMBTC</name>
<dbReference type="AlphaFoldDB" id="W1PHA1"/>